<comment type="caution">
    <text evidence="1">The sequence shown here is derived from an EMBL/GenBank/DDBJ whole genome shotgun (WGS) entry which is preliminary data.</text>
</comment>
<sequence length="135" mass="15763">MMLWDSKDRHDQILTQLAAGLEQANRRPKQLSKGPCFIHVLKRESAAKETRSKGILATAGEWKMQADLRKQLRFLEEIAHTSLRPDIILWSRGSKQVVLIRLTVPWEERIEEAHERKLTKYQPLILKSQQKGWKA</sequence>
<name>A0A9Q1F7E4_SYNKA</name>
<keyword evidence="2" id="KW-1185">Reference proteome</keyword>
<protein>
    <submittedName>
        <fullName evidence="1">Uncharacterized protein</fullName>
    </submittedName>
</protein>
<evidence type="ECO:0000313" key="1">
    <source>
        <dbReference type="EMBL" id="KAJ8352597.1"/>
    </source>
</evidence>
<organism evidence="1 2">
    <name type="scientific">Synaphobranchus kaupii</name>
    <name type="common">Kaup's arrowtooth eel</name>
    <dbReference type="NCBI Taxonomy" id="118154"/>
    <lineage>
        <taxon>Eukaryota</taxon>
        <taxon>Metazoa</taxon>
        <taxon>Chordata</taxon>
        <taxon>Craniata</taxon>
        <taxon>Vertebrata</taxon>
        <taxon>Euteleostomi</taxon>
        <taxon>Actinopterygii</taxon>
        <taxon>Neopterygii</taxon>
        <taxon>Teleostei</taxon>
        <taxon>Anguilliformes</taxon>
        <taxon>Synaphobranchidae</taxon>
        <taxon>Synaphobranchus</taxon>
    </lineage>
</organism>
<dbReference type="Proteomes" id="UP001152622">
    <property type="component" value="Chromosome 8"/>
</dbReference>
<proteinExistence type="predicted"/>
<dbReference type="OrthoDB" id="8950733at2759"/>
<accession>A0A9Q1F7E4</accession>
<gene>
    <name evidence="1" type="ORF">SKAU_G00240730</name>
</gene>
<reference evidence="1" key="1">
    <citation type="journal article" date="2023" name="Science">
        <title>Genome structures resolve the early diversification of teleost fishes.</title>
        <authorList>
            <person name="Parey E."/>
            <person name="Louis A."/>
            <person name="Montfort J."/>
            <person name="Bouchez O."/>
            <person name="Roques C."/>
            <person name="Iampietro C."/>
            <person name="Lluch J."/>
            <person name="Castinel A."/>
            <person name="Donnadieu C."/>
            <person name="Desvignes T."/>
            <person name="Floi Bucao C."/>
            <person name="Jouanno E."/>
            <person name="Wen M."/>
            <person name="Mejri S."/>
            <person name="Dirks R."/>
            <person name="Jansen H."/>
            <person name="Henkel C."/>
            <person name="Chen W.J."/>
            <person name="Zahm M."/>
            <person name="Cabau C."/>
            <person name="Klopp C."/>
            <person name="Thompson A.W."/>
            <person name="Robinson-Rechavi M."/>
            <person name="Braasch I."/>
            <person name="Lecointre G."/>
            <person name="Bobe J."/>
            <person name="Postlethwait J.H."/>
            <person name="Berthelot C."/>
            <person name="Roest Crollius H."/>
            <person name="Guiguen Y."/>
        </authorList>
    </citation>
    <scope>NUCLEOTIDE SEQUENCE</scope>
    <source>
        <strain evidence="1">WJC10195</strain>
    </source>
</reference>
<evidence type="ECO:0000313" key="2">
    <source>
        <dbReference type="Proteomes" id="UP001152622"/>
    </source>
</evidence>
<dbReference type="AlphaFoldDB" id="A0A9Q1F7E4"/>
<dbReference type="EMBL" id="JAINUF010000008">
    <property type="protein sequence ID" value="KAJ8352597.1"/>
    <property type="molecule type" value="Genomic_DNA"/>
</dbReference>